<name>A0A0C9R676_AMBAM</name>
<dbReference type="EMBL" id="GBZX01000260">
    <property type="protein sequence ID" value="JAG92480.1"/>
    <property type="molecule type" value="mRNA"/>
</dbReference>
<evidence type="ECO:0000313" key="2">
    <source>
        <dbReference type="EMBL" id="JAG92480.1"/>
    </source>
</evidence>
<accession>A0A0C9R676</accession>
<keyword evidence="1" id="KW-0732">Signal</keyword>
<feature type="chain" id="PRO_5002201641" evidence="1">
    <location>
        <begin position="19"/>
        <end position="201"/>
    </location>
</feature>
<dbReference type="Gene3D" id="2.40.128.20">
    <property type="match status" value="1"/>
</dbReference>
<reference evidence="2" key="1">
    <citation type="journal article" date="2015" name="PLoS ONE">
        <title>An Insight into the Sialome of the Lone Star Tick, Amblyomma americanum, with a Glimpse on Its Time Dependent Gene Expression.</title>
        <authorList>
            <person name="Karim S."/>
            <person name="Ribeiro J.M."/>
        </authorList>
    </citation>
    <scope>NUCLEOTIDE SEQUENCE</scope>
    <source>
        <tissue evidence="2">Salivary gland</tissue>
    </source>
</reference>
<feature type="signal peptide" evidence="1">
    <location>
        <begin position="1"/>
        <end position="18"/>
    </location>
</feature>
<dbReference type="InterPro" id="IPR012674">
    <property type="entry name" value="Calycin"/>
</dbReference>
<organism evidence="2">
    <name type="scientific">Amblyomma americanum</name>
    <name type="common">Lone star tick</name>
    <dbReference type="NCBI Taxonomy" id="6943"/>
    <lineage>
        <taxon>Eukaryota</taxon>
        <taxon>Metazoa</taxon>
        <taxon>Ecdysozoa</taxon>
        <taxon>Arthropoda</taxon>
        <taxon>Chelicerata</taxon>
        <taxon>Arachnida</taxon>
        <taxon>Acari</taxon>
        <taxon>Parasitiformes</taxon>
        <taxon>Ixodida</taxon>
        <taxon>Ixodoidea</taxon>
        <taxon>Ixodidae</taxon>
        <taxon>Amblyomminae</taxon>
        <taxon>Amblyomma</taxon>
    </lineage>
</organism>
<dbReference type="AlphaFoldDB" id="A0A0C9R676"/>
<proteinExistence type="evidence at transcript level"/>
<sequence>MFFVAALISVFALFAAESTDTSLHKEEKKFEIYNNTFKAVRRKGSLHLLWYSHELEKNITKCLSSEFLTKTKYVSRRTFEVNEKPEDLGKSKPAKTNISVFVHPATPYPTITVQDDKGLIPRSWSAHHQVLNASSHCFVLRALVIPTESTWKSYCVVFGEKSYTECFEMVKKDCTNGTEVDLAQCEVIKRNRKEMPPPKEC</sequence>
<evidence type="ECO:0000256" key="1">
    <source>
        <dbReference type="SAM" id="SignalP"/>
    </source>
</evidence>
<protein>
    <submittedName>
        <fullName evidence="2">Putative secreted protein</fullName>
    </submittedName>
</protein>